<dbReference type="Proteomes" id="UP001055439">
    <property type="component" value="Chromosome 9"/>
</dbReference>
<protein>
    <submittedName>
        <fullName evidence="2">Zinc finger protein</fullName>
    </submittedName>
</protein>
<dbReference type="OrthoDB" id="1927254at2759"/>
<evidence type="ECO:0000313" key="3">
    <source>
        <dbReference type="Proteomes" id="UP001055439"/>
    </source>
</evidence>
<dbReference type="EMBL" id="CP097511">
    <property type="protein sequence ID" value="URE43316.1"/>
    <property type="molecule type" value="Genomic_DNA"/>
</dbReference>
<accession>A0A9E7I045</accession>
<proteinExistence type="predicted"/>
<dbReference type="AlphaFoldDB" id="A0A9E7I045"/>
<evidence type="ECO:0000313" key="2">
    <source>
        <dbReference type="EMBL" id="URE43316.1"/>
    </source>
</evidence>
<evidence type="ECO:0000256" key="1">
    <source>
        <dbReference type="SAM" id="SignalP"/>
    </source>
</evidence>
<keyword evidence="3" id="KW-1185">Reference proteome</keyword>
<feature type="signal peptide" evidence="1">
    <location>
        <begin position="1"/>
        <end position="22"/>
    </location>
</feature>
<reference evidence="2" key="1">
    <citation type="submission" date="2022-05" db="EMBL/GenBank/DDBJ databases">
        <title>The Musa troglodytarum L. genome provides insights into the mechanism of non-climacteric behaviour and enrichment of carotenoids.</title>
        <authorList>
            <person name="Wang J."/>
        </authorList>
    </citation>
    <scope>NUCLEOTIDE SEQUENCE</scope>
    <source>
        <tissue evidence="2">Leaf</tissue>
    </source>
</reference>
<keyword evidence="1" id="KW-0732">Signal</keyword>
<name>A0A9E7I045_9LILI</name>
<sequence length="106" mass="11821">MVRRRCLTSMGLMLVFVVVGLCFRQDVSPLPQGGERQWLLAHLFLPSYSHPHDLSCPTDAHQLSFPPLRTSASVICMDASSDWLKASHRFEISVAVTFGNPHTLVT</sequence>
<organism evidence="2 3">
    <name type="scientific">Musa troglodytarum</name>
    <name type="common">fe'i banana</name>
    <dbReference type="NCBI Taxonomy" id="320322"/>
    <lineage>
        <taxon>Eukaryota</taxon>
        <taxon>Viridiplantae</taxon>
        <taxon>Streptophyta</taxon>
        <taxon>Embryophyta</taxon>
        <taxon>Tracheophyta</taxon>
        <taxon>Spermatophyta</taxon>
        <taxon>Magnoliopsida</taxon>
        <taxon>Liliopsida</taxon>
        <taxon>Zingiberales</taxon>
        <taxon>Musaceae</taxon>
        <taxon>Musa</taxon>
    </lineage>
</organism>
<feature type="chain" id="PRO_5038987034" evidence="1">
    <location>
        <begin position="23"/>
        <end position="106"/>
    </location>
</feature>
<gene>
    <name evidence="2" type="ORF">MUK42_33593</name>
</gene>